<organism evidence="1 2">
    <name type="scientific">Micromonospora chokoriensis</name>
    <dbReference type="NCBI Taxonomy" id="356851"/>
    <lineage>
        <taxon>Bacteria</taxon>
        <taxon>Bacillati</taxon>
        <taxon>Actinomycetota</taxon>
        <taxon>Actinomycetes</taxon>
        <taxon>Micromonosporales</taxon>
        <taxon>Micromonosporaceae</taxon>
        <taxon>Micromonospora</taxon>
    </lineage>
</organism>
<dbReference type="AlphaFoldDB" id="A0A1C4ZCV4"/>
<evidence type="ECO:0000313" key="2">
    <source>
        <dbReference type="Proteomes" id="UP000198224"/>
    </source>
</evidence>
<dbReference type="EMBL" id="LT607409">
    <property type="protein sequence ID" value="SCF30820.1"/>
    <property type="molecule type" value="Genomic_DNA"/>
</dbReference>
<evidence type="ECO:0000313" key="1">
    <source>
        <dbReference type="EMBL" id="SCF30820.1"/>
    </source>
</evidence>
<name>A0A1C4ZCV4_9ACTN</name>
<dbReference type="Proteomes" id="UP000198224">
    <property type="component" value="Chromosome I"/>
</dbReference>
<protein>
    <submittedName>
        <fullName evidence="1">Uncharacterized protein</fullName>
    </submittedName>
</protein>
<gene>
    <name evidence="1" type="ORF">GA0070612_6228</name>
</gene>
<sequence length="58" mass="5969">MLTVSNRLPEHGLTAWVSLGVTNASTTINHASHEGKWRGVSVGSIDVTVVGPTEIAGG</sequence>
<proteinExistence type="predicted"/>
<accession>A0A1C4ZCV4</accession>
<reference evidence="2" key="1">
    <citation type="submission" date="2016-06" db="EMBL/GenBank/DDBJ databases">
        <authorList>
            <person name="Varghese N."/>
            <person name="Submissions Spin"/>
        </authorList>
    </citation>
    <scope>NUCLEOTIDE SEQUENCE [LARGE SCALE GENOMIC DNA]</scope>
    <source>
        <strain evidence="2">DSM 45160</strain>
    </source>
</reference>
<dbReference type="RefSeq" id="WP_157742647.1">
    <property type="nucleotide sequence ID" value="NZ_LT607409.1"/>
</dbReference>
<keyword evidence="2" id="KW-1185">Reference proteome</keyword>